<dbReference type="Proteomes" id="UP000077755">
    <property type="component" value="Chromosome 4"/>
</dbReference>
<dbReference type="EMBL" id="LNRQ01000004">
    <property type="protein sequence ID" value="KZM98536.1"/>
    <property type="molecule type" value="Genomic_DNA"/>
</dbReference>
<name>A0A165XUA2_DAUCS</name>
<dbReference type="EMBL" id="CP093346">
    <property type="protein sequence ID" value="WOG97503.1"/>
    <property type="molecule type" value="Genomic_DNA"/>
</dbReference>
<evidence type="ECO:0000313" key="1">
    <source>
        <dbReference type="EMBL" id="KZM98536.1"/>
    </source>
</evidence>
<reference evidence="2" key="2">
    <citation type="submission" date="2022-03" db="EMBL/GenBank/DDBJ databases">
        <title>Draft title - Genomic analysis of global carrot germplasm unveils the trajectory of domestication and the origin of high carotenoid orange carrot.</title>
        <authorList>
            <person name="Iorizzo M."/>
            <person name="Ellison S."/>
            <person name="Senalik D."/>
            <person name="Macko-Podgorni A."/>
            <person name="Grzebelus D."/>
            <person name="Bostan H."/>
            <person name="Rolling W."/>
            <person name="Curaba J."/>
            <person name="Simon P."/>
        </authorList>
    </citation>
    <scope>NUCLEOTIDE SEQUENCE</scope>
    <source>
        <tissue evidence="2">Leaf</tissue>
    </source>
</reference>
<evidence type="ECO:0000313" key="3">
    <source>
        <dbReference type="Proteomes" id="UP000077755"/>
    </source>
</evidence>
<evidence type="ECO:0000313" key="2">
    <source>
        <dbReference type="EMBL" id="WOG97503.1"/>
    </source>
</evidence>
<protein>
    <submittedName>
        <fullName evidence="1">Uncharacterized protein</fullName>
    </submittedName>
</protein>
<organism evidence="1">
    <name type="scientific">Daucus carota subsp. sativus</name>
    <name type="common">Carrot</name>
    <dbReference type="NCBI Taxonomy" id="79200"/>
    <lineage>
        <taxon>Eukaryota</taxon>
        <taxon>Viridiplantae</taxon>
        <taxon>Streptophyta</taxon>
        <taxon>Embryophyta</taxon>
        <taxon>Tracheophyta</taxon>
        <taxon>Spermatophyta</taxon>
        <taxon>Magnoliopsida</taxon>
        <taxon>eudicotyledons</taxon>
        <taxon>Gunneridae</taxon>
        <taxon>Pentapetalae</taxon>
        <taxon>asterids</taxon>
        <taxon>campanulids</taxon>
        <taxon>Apiales</taxon>
        <taxon>Apiaceae</taxon>
        <taxon>Apioideae</taxon>
        <taxon>Scandiceae</taxon>
        <taxon>Daucinae</taxon>
        <taxon>Daucus</taxon>
        <taxon>Daucus sect. Daucus</taxon>
    </lineage>
</organism>
<dbReference type="AlphaFoldDB" id="A0A165XUA2"/>
<dbReference type="Gramene" id="KZM98536">
    <property type="protein sequence ID" value="KZM98536"/>
    <property type="gene ID" value="DCAR_014102"/>
</dbReference>
<sequence>MVSLDSQRCESESMLEDDEATAMWASSLKHHFLTFCIFCEINVSKQGSFREKTCVWCQQLNPWECHGCCSADKIIYVKGRSLLTQSSSFFTCTSTS</sequence>
<accession>A0A165XUA2</accession>
<gene>
    <name evidence="1" type="ORF">DCAR_014102</name>
    <name evidence="2" type="ORF">DCAR_0416843</name>
</gene>
<proteinExistence type="predicted"/>
<reference evidence="1" key="1">
    <citation type="journal article" date="2016" name="Nat. Genet.">
        <title>A high-quality carrot genome assembly provides new insights into carotenoid accumulation and asterid genome evolution.</title>
        <authorList>
            <person name="Iorizzo M."/>
            <person name="Ellison S."/>
            <person name="Senalik D."/>
            <person name="Zeng P."/>
            <person name="Satapoomin P."/>
            <person name="Huang J."/>
            <person name="Bowman M."/>
            <person name="Iovene M."/>
            <person name="Sanseverino W."/>
            <person name="Cavagnaro P."/>
            <person name="Yildiz M."/>
            <person name="Macko-Podgorni A."/>
            <person name="Moranska E."/>
            <person name="Grzebelus E."/>
            <person name="Grzebelus D."/>
            <person name="Ashrafi H."/>
            <person name="Zheng Z."/>
            <person name="Cheng S."/>
            <person name="Spooner D."/>
            <person name="Van Deynze A."/>
            <person name="Simon P."/>
        </authorList>
    </citation>
    <scope>NUCLEOTIDE SEQUENCE [LARGE SCALE GENOMIC DNA]</scope>
    <source>
        <tissue evidence="1">Leaf</tissue>
    </source>
</reference>
<keyword evidence="3" id="KW-1185">Reference proteome</keyword>